<evidence type="ECO:0000313" key="1">
    <source>
        <dbReference type="EMBL" id="SFV52389.1"/>
    </source>
</evidence>
<dbReference type="EMBL" id="FPHD01000019">
    <property type="protein sequence ID" value="SFV52389.1"/>
    <property type="molecule type" value="Genomic_DNA"/>
</dbReference>
<protein>
    <recommendedName>
        <fullName evidence="2">DUF2334 domain-containing protein</fullName>
    </recommendedName>
</protein>
<dbReference type="Pfam" id="PF10096">
    <property type="entry name" value="DUF2334"/>
    <property type="match status" value="1"/>
</dbReference>
<dbReference type="InterPro" id="IPR018763">
    <property type="entry name" value="DUF2334"/>
</dbReference>
<reference evidence="1" key="1">
    <citation type="submission" date="2016-10" db="EMBL/GenBank/DDBJ databases">
        <authorList>
            <person name="de Groot N.N."/>
        </authorList>
    </citation>
    <scope>NUCLEOTIDE SEQUENCE</scope>
</reference>
<proteinExistence type="predicted"/>
<accession>A0A1W1BFX7</accession>
<gene>
    <name evidence="1" type="ORF">MNB_SV-8-398</name>
</gene>
<dbReference type="AlphaFoldDB" id="A0A1W1BFX7"/>
<evidence type="ECO:0008006" key="2">
    <source>
        <dbReference type="Google" id="ProtNLM"/>
    </source>
</evidence>
<organism evidence="1">
    <name type="scientific">hydrothermal vent metagenome</name>
    <dbReference type="NCBI Taxonomy" id="652676"/>
    <lineage>
        <taxon>unclassified sequences</taxon>
        <taxon>metagenomes</taxon>
        <taxon>ecological metagenomes</taxon>
    </lineage>
</organism>
<name>A0A1W1BFX7_9ZZZZ</name>
<sequence>MLNYIAKLYVILGIVFLSTLTASSHPHKGHHHIKLAKHTKKQKVLVLYDNAGPYGDTGKTHAILLKNLLGHFNVKIRIEPVIKYRSKHMKNQKAVFYLGTTFNPLNYYAEGSTEKNAYLRFFKDVATRNANIIWINYNLNLLKAAWDVNQWGNTTMGEKFGFTFQYTNPAIKYNRVKYKDTELYKGVIPFATPGADVSLCLDEGDNRYACALELNRVNILDNNKTKIYAEAYSTLLPNRTPDPYIIKGNHFWFVGDIPFTYMSEEDRYLAFSDLLHDMLGIYHKVSHKAIMRLEDVDARTDIYDLLHIANLAREKKVRFSVAAISQYEDPFGIENDGIPTTIKISDSIVGEILSDLYSEGLIDVVAHGFTHQYGNIQNPYNGLSGDDFEFMRVVENSNLSYSYLSPTMNDSGFYAYMRMYKAKSILKQLGIKAFAWEAPHYMAGPNQYRAIRELFPVQYARVLYYPNENSNDMTKKYKFVGQFFPYIIKHDMYGSTIIPENIHNIEDAPNAGYRKLTPADTIRFAKKLKVVRDGIASFYYHPYLGTDDLGMIIDGLRNAGYDFVSAPSLLKKRNNKR</sequence>